<dbReference type="RefSeq" id="WP_163967537.1">
    <property type="nucleotide sequence ID" value="NZ_JAAIVB010000073.1"/>
</dbReference>
<evidence type="ECO:0000313" key="1">
    <source>
        <dbReference type="EMBL" id="NEX63590.1"/>
    </source>
</evidence>
<accession>A0A6B3SRN1</accession>
<keyword evidence="2" id="KW-1185">Reference proteome</keyword>
<protein>
    <submittedName>
        <fullName evidence="1">Uncharacterized protein</fullName>
    </submittedName>
</protein>
<gene>
    <name evidence="1" type="ORF">G3574_21130</name>
</gene>
<organism evidence="1 2">
    <name type="scientific">Noviherbaspirillum galbum</name>
    <dbReference type="NCBI Taxonomy" id="2709383"/>
    <lineage>
        <taxon>Bacteria</taxon>
        <taxon>Pseudomonadati</taxon>
        <taxon>Pseudomonadota</taxon>
        <taxon>Betaproteobacteria</taxon>
        <taxon>Burkholderiales</taxon>
        <taxon>Oxalobacteraceae</taxon>
        <taxon>Noviherbaspirillum</taxon>
    </lineage>
</organism>
<proteinExistence type="predicted"/>
<reference evidence="1 2" key="1">
    <citation type="submission" date="2020-02" db="EMBL/GenBank/DDBJ databases">
        <authorList>
            <person name="Kim M.K."/>
        </authorList>
    </citation>
    <scope>NUCLEOTIDE SEQUENCE [LARGE SCALE GENOMIC DNA]</scope>
    <source>
        <strain evidence="1 2">17J57-3</strain>
    </source>
</reference>
<sequence>MLEDQYHEELRALRDLERTVRAYSVTSTLVSQQRRADMLAVALRAVVDARKATTRKSGLPASRKSPPKVP</sequence>
<dbReference type="EMBL" id="JAAIVB010000073">
    <property type="protein sequence ID" value="NEX63590.1"/>
    <property type="molecule type" value="Genomic_DNA"/>
</dbReference>
<dbReference type="Proteomes" id="UP000482155">
    <property type="component" value="Unassembled WGS sequence"/>
</dbReference>
<comment type="caution">
    <text evidence="1">The sequence shown here is derived from an EMBL/GenBank/DDBJ whole genome shotgun (WGS) entry which is preliminary data.</text>
</comment>
<name>A0A6B3SRN1_9BURK</name>
<dbReference type="AlphaFoldDB" id="A0A6B3SRN1"/>
<evidence type="ECO:0000313" key="2">
    <source>
        <dbReference type="Proteomes" id="UP000482155"/>
    </source>
</evidence>